<dbReference type="InterPro" id="IPR050104">
    <property type="entry name" value="FMN-dep_NADH:Q_OxRdtase_AzoR1"/>
</dbReference>
<comment type="caution">
    <text evidence="6">Lacks conserved residue(s) required for the propagation of feature annotation.</text>
</comment>
<dbReference type="PANTHER" id="PTHR43741:SF7">
    <property type="entry name" value="FMN-DEPENDENT NADH:QUINONE OXIDOREDUCTASE"/>
    <property type="match status" value="1"/>
</dbReference>
<comment type="function">
    <text evidence="6">Also exhibits azoreductase activity. Catalyzes the reductive cleavage of the azo bond in aromatic azo compounds to the corresponding amines.</text>
</comment>
<dbReference type="Gene3D" id="3.40.50.360">
    <property type="match status" value="1"/>
</dbReference>
<dbReference type="InterPro" id="IPR029039">
    <property type="entry name" value="Flavoprotein-like_sf"/>
</dbReference>
<organism evidence="8 9">
    <name type="scientific">Orenia metallireducens</name>
    <dbReference type="NCBI Taxonomy" id="1413210"/>
    <lineage>
        <taxon>Bacteria</taxon>
        <taxon>Bacillati</taxon>
        <taxon>Bacillota</taxon>
        <taxon>Clostridia</taxon>
        <taxon>Halanaerobiales</taxon>
        <taxon>Halobacteroidaceae</taxon>
        <taxon>Orenia</taxon>
    </lineage>
</organism>
<evidence type="ECO:0000256" key="6">
    <source>
        <dbReference type="HAMAP-Rule" id="MF_01216"/>
    </source>
</evidence>
<dbReference type="Proteomes" id="UP000219573">
    <property type="component" value="Unassembled WGS sequence"/>
</dbReference>
<protein>
    <recommendedName>
        <fullName evidence="6">FMN dependent NADH:quinone oxidoreductase</fullName>
        <ecNumber evidence="6">1.6.5.-</ecNumber>
    </recommendedName>
    <alternativeName>
        <fullName evidence="6">Azo-dye reductase</fullName>
    </alternativeName>
    <alternativeName>
        <fullName evidence="6">FMN-dependent NADH-azo compound oxidoreductase</fullName>
    </alternativeName>
    <alternativeName>
        <fullName evidence="6">FMN-dependent NADH-azoreductase</fullName>
        <ecNumber evidence="6">1.7.1.17</ecNumber>
    </alternativeName>
</protein>
<evidence type="ECO:0000256" key="5">
    <source>
        <dbReference type="ARBA" id="ARBA00048542"/>
    </source>
</evidence>
<dbReference type="AlphaFoldDB" id="A0A285HUL3"/>
<dbReference type="RefSeq" id="WP_097018874.1">
    <property type="nucleotide sequence ID" value="NZ_OBDZ01000025.1"/>
</dbReference>
<evidence type="ECO:0000256" key="1">
    <source>
        <dbReference type="ARBA" id="ARBA00022630"/>
    </source>
</evidence>
<keyword evidence="3 6" id="KW-0560">Oxidoreductase</keyword>
<dbReference type="Pfam" id="PF02525">
    <property type="entry name" value="Flavodoxin_2"/>
    <property type="match status" value="1"/>
</dbReference>
<keyword evidence="2 6" id="KW-0288">FMN</keyword>
<dbReference type="OrthoDB" id="9805013at2"/>
<proteinExistence type="inferred from homology"/>
<sequence length="197" mass="22318">MSKVLYVKANPKTRENSYTFKMSEAFVDEYQKANPKDEITTLDLYQEDIKPLTAEMIGELFTQEDSDVRRYVKQFANADKYIIAAPMWNLSVPAILKVYIDYLVVAGVTFKYTEEGPVGLLKDKKVTYLVARGGKYSESPAQDFEMGERYLRTILGFIGITDFTTVSTELTNVLQGEELEKSVAASIEEAKRGAKEF</sequence>
<feature type="binding site" evidence="6">
    <location>
        <begin position="87"/>
        <end position="90"/>
    </location>
    <ligand>
        <name>FMN</name>
        <dbReference type="ChEBI" id="CHEBI:58210"/>
    </ligand>
</feature>
<dbReference type="HAMAP" id="MF_01216">
    <property type="entry name" value="Azoreductase_type1"/>
    <property type="match status" value="1"/>
</dbReference>
<comment type="catalytic activity">
    <reaction evidence="6">
        <text>2 a quinone + NADH + H(+) = 2 a 1,4-benzosemiquinone + NAD(+)</text>
        <dbReference type="Rhea" id="RHEA:65952"/>
        <dbReference type="ChEBI" id="CHEBI:15378"/>
        <dbReference type="ChEBI" id="CHEBI:57540"/>
        <dbReference type="ChEBI" id="CHEBI:57945"/>
        <dbReference type="ChEBI" id="CHEBI:132124"/>
        <dbReference type="ChEBI" id="CHEBI:134225"/>
    </reaction>
</comment>
<evidence type="ECO:0000313" key="8">
    <source>
        <dbReference type="EMBL" id="SNY39400.1"/>
    </source>
</evidence>
<dbReference type="GO" id="GO:0009055">
    <property type="term" value="F:electron transfer activity"/>
    <property type="evidence" value="ECO:0007669"/>
    <property type="project" value="UniProtKB-UniRule"/>
</dbReference>
<dbReference type="GO" id="GO:0010181">
    <property type="term" value="F:FMN binding"/>
    <property type="evidence" value="ECO:0007669"/>
    <property type="project" value="UniProtKB-UniRule"/>
</dbReference>
<evidence type="ECO:0000313" key="9">
    <source>
        <dbReference type="Proteomes" id="UP000219573"/>
    </source>
</evidence>
<dbReference type="NCBIfam" id="NF010075">
    <property type="entry name" value="PRK13556.1"/>
    <property type="match status" value="1"/>
</dbReference>
<dbReference type="SUPFAM" id="SSF52218">
    <property type="entry name" value="Flavoproteins"/>
    <property type="match status" value="1"/>
</dbReference>
<feature type="domain" description="Flavodoxin-like fold" evidence="7">
    <location>
        <begin position="2"/>
        <end position="190"/>
    </location>
</feature>
<dbReference type="EC" id="1.6.5.-" evidence="6"/>
<comment type="catalytic activity">
    <reaction evidence="5">
        <text>N,N-dimethyl-1,4-phenylenediamine + anthranilate + 2 NAD(+) = 2-(4-dimethylaminophenyl)diazenylbenzoate + 2 NADH + 2 H(+)</text>
        <dbReference type="Rhea" id="RHEA:55872"/>
        <dbReference type="ChEBI" id="CHEBI:15378"/>
        <dbReference type="ChEBI" id="CHEBI:15783"/>
        <dbReference type="ChEBI" id="CHEBI:16567"/>
        <dbReference type="ChEBI" id="CHEBI:57540"/>
        <dbReference type="ChEBI" id="CHEBI:57945"/>
        <dbReference type="ChEBI" id="CHEBI:71579"/>
        <dbReference type="EC" id="1.7.1.17"/>
    </reaction>
    <physiologicalReaction direction="right-to-left" evidence="5">
        <dbReference type="Rhea" id="RHEA:55874"/>
    </physiologicalReaction>
</comment>
<keyword evidence="4 6" id="KW-0520">NAD</keyword>
<dbReference type="PANTHER" id="PTHR43741">
    <property type="entry name" value="FMN-DEPENDENT NADH-AZOREDUCTASE 1"/>
    <property type="match status" value="1"/>
</dbReference>
<evidence type="ECO:0000256" key="2">
    <source>
        <dbReference type="ARBA" id="ARBA00022643"/>
    </source>
</evidence>
<gene>
    <name evidence="6" type="primary">azoR</name>
    <name evidence="8" type="ORF">SAMN06265827_12519</name>
</gene>
<dbReference type="GO" id="GO:0016655">
    <property type="term" value="F:oxidoreductase activity, acting on NAD(P)H, quinone or similar compound as acceptor"/>
    <property type="evidence" value="ECO:0007669"/>
    <property type="project" value="InterPro"/>
</dbReference>
<evidence type="ECO:0000256" key="3">
    <source>
        <dbReference type="ARBA" id="ARBA00023002"/>
    </source>
</evidence>
<dbReference type="GO" id="GO:0016652">
    <property type="term" value="F:oxidoreductase activity, acting on NAD(P)H as acceptor"/>
    <property type="evidence" value="ECO:0007669"/>
    <property type="project" value="UniProtKB-UniRule"/>
</dbReference>
<evidence type="ECO:0000259" key="7">
    <source>
        <dbReference type="Pfam" id="PF02525"/>
    </source>
</evidence>
<reference evidence="9" key="1">
    <citation type="submission" date="2017-09" db="EMBL/GenBank/DDBJ databases">
        <authorList>
            <person name="Varghese N."/>
            <person name="Submissions S."/>
        </authorList>
    </citation>
    <scope>NUCLEOTIDE SEQUENCE [LARGE SCALE GENOMIC DNA]</scope>
    <source>
        <strain evidence="9">MSL47</strain>
    </source>
</reference>
<comment type="similarity">
    <text evidence="6">Belongs to the azoreductase type 1 family.</text>
</comment>
<comment type="subunit">
    <text evidence="6">Homodimer.</text>
</comment>
<dbReference type="EMBL" id="OBDZ01000025">
    <property type="protein sequence ID" value="SNY39400.1"/>
    <property type="molecule type" value="Genomic_DNA"/>
</dbReference>
<name>A0A285HUL3_9FIRM</name>
<comment type="cofactor">
    <cofactor evidence="6">
        <name>FMN</name>
        <dbReference type="ChEBI" id="CHEBI:58210"/>
    </cofactor>
    <text evidence="6">Binds 1 FMN per subunit.</text>
</comment>
<keyword evidence="1 6" id="KW-0285">Flavoprotein</keyword>
<dbReference type="EC" id="1.7.1.17" evidence="6"/>
<dbReference type="InterPro" id="IPR003680">
    <property type="entry name" value="Flavodoxin_fold"/>
</dbReference>
<keyword evidence="9" id="KW-1185">Reference proteome</keyword>
<comment type="function">
    <text evidence="6">Quinone reductase that provides resistance to thiol-specific stress caused by electrophilic quinones.</text>
</comment>
<dbReference type="InterPro" id="IPR023048">
    <property type="entry name" value="NADH:quinone_OxRdtase_FMN_depd"/>
</dbReference>
<evidence type="ECO:0000256" key="4">
    <source>
        <dbReference type="ARBA" id="ARBA00023027"/>
    </source>
</evidence>
<accession>A0A285HUL3</accession>